<protein>
    <submittedName>
        <fullName evidence="1">Dextransucrase</fullName>
    </submittedName>
</protein>
<sequence>TYLSLYDAKGKWAGYINAHAVKTGQGKQGAGIPYSKYVTVTNGKYAVYQNFNWKKKNVKAANKTYLAKYAYYHSNGLTYLSLYDGKGKWVGYINAKAVKAK</sequence>
<feature type="non-terminal residue" evidence="1">
    <location>
        <position position="1"/>
    </location>
</feature>
<proteinExistence type="predicted"/>
<evidence type="ECO:0000313" key="1">
    <source>
        <dbReference type="EMBL" id="MEW7078258.1"/>
    </source>
</evidence>
<keyword evidence="2" id="KW-1185">Reference proteome</keyword>
<evidence type="ECO:0000313" key="2">
    <source>
        <dbReference type="Proteomes" id="UP001555176"/>
    </source>
</evidence>
<comment type="caution">
    <text evidence="1">The sequence shown here is derived from an EMBL/GenBank/DDBJ whole genome shotgun (WGS) entry which is preliminary data.</text>
</comment>
<organism evidence="1 2">
    <name type="scientific">Heyndrickxia faecalis</name>
    <dbReference type="NCBI Taxonomy" id="2824910"/>
    <lineage>
        <taxon>Bacteria</taxon>
        <taxon>Bacillati</taxon>
        <taxon>Bacillota</taxon>
        <taxon>Bacilli</taxon>
        <taxon>Bacillales</taxon>
        <taxon>Bacillaceae</taxon>
        <taxon>Heyndrickxia</taxon>
    </lineage>
</organism>
<name>A0ABV3NH02_9BACI</name>
<dbReference type="Proteomes" id="UP001555176">
    <property type="component" value="Unassembled WGS sequence"/>
</dbReference>
<gene>
    <name evidence="1" type="ORF">ABC651_04235</name>
</gene>
<reference evidence="1 2" key="1">
    <citation type="submission" date="2024-04" db="EMBL/GenBank/DDBJ databases">
        <title>Bacterial genomes from commercial probiotics.</title>
        <authorList>
            <person name="Brady R."/>
            <person name="Call G.B."/>
            <person name="Chaston J.M."/>
        </authorList>
    </citation>
    <scope>NUCLEOTIDE SEQUENCE [LARGE SCALE GENOMIC DNA]</scope>
    <source>
        <strain evidence="2">gbc_m</strain>
    </source>
</reference>
<dbReference type="EMBL" id="JBDGII010000007">
    <property type="protein sequence ID" value="MEW7078258.1"/>
    <property type="molecule type" value="Genomic_DNA"/>
</dbReference>
<accession>A0ABV3NH02</accession>